<evidence type="ECO:0000313" key="8">
    <source>
        <dbReference type="Proteomes" id="UP000233837"/>
    </source>
</evidence>
<dbReference type="EMBL" id="KZ502674">
    <property type="protein sequence ID" value="PKU74351.1"/>
    <property type="molecule type" value="Genomic_DNA"/>
</dbReference>
<keyword evidence="3" id="KW-0064">Aspartyl protease</keyword>
<keyword evidence="1" id="KW-0645">Protease</keyword>
<proteinExistence type="predicted"/>
<feature type="region of interest" description="Disordered" evidence="5">
    <location>
        <begin position="253"/>
        <end position="290"/>
    </location>
</feature>
<organism evidence="7 8">
    <name type="scientific">Dendrobium catenatum</name>
    <dbReference type="NCBI Taxonomy" id="906689"/>
    <lineage>
        <taxon>Eukaryota</taxon>
        <taxon>Viridiplantae</taxon>
        <taxon>Streptophyta</taxon>
        <taxon>Embryophyta</taxon>
        <taxon>Tracheophyta</taxon>
        <taxon>Spermatophyta</taxon>
        <taxon>Magnoliopsida</taxon>
        <taxon>Liliopsida</taxon>
        <taxon>Asparagales</taxon>
        <taxon>Orchidaceae</taxon>
        <taxon>Epidendroideae</taxon>
        <taxon>Malaxideae</taxon>
        <taxon>Dendrobiinae</taxon>
        <taxon>Dendrobium</taxon>
    </lineage>
</organism>
<evidence type="ECO:0000256" key="5">
    <source>
        <dbReference type="SAM" id="MobiDB-lite"/>
    </source>
</evidence>
<dbReference type="SUPFAM" id="SSF56672">
    <property type="entry name" value="DNA/RNA polymerases"/>
    <property type="match status" value="1"/>
</dbReference>
<dbReference type="InterPro" id="IPR043502">
    <property type="entry name" value="DNA/RNA_pol_sf"/>
</dbReference>
<dbReference type="InterPro" id="IPR039537">
    <property type="entry name" value="Retrotran_Ty1/copia-like"/>
</dbReference>
<dbReference type="PROSITE" id="PS50994">
    <property type="entry name" value="INTEGRASE"/>
    <property type="match status" value="1"/>
</dbReference>
<dbReference type="GO" id="GO:0015074">
    <property type="term" value="P:DNA integration"/>
    <property type="evidence" value="ECO:0007669"/>
    <property type="project" value="InterPro"/>
</dbReference>
<dbReference type="CDD" id="cd09272">
    <property type="entry name" value="RNase_HI_RT_Ty1"/>
    <property type="match status" value="1"/>
</dbReference>
<dbReference type="GO" id="GO:0006508">
    <property type="term" value="P:proteolysis"/>
    <property type="evidence" value="ECO:0007669"/>
    <property type="project" value="UniProtKB-KW"/>
</dbReference>
<dbReference type="InterPro" id="IPR001584">
    <property type="entry name" value="Integrase_cat-core"/>
</dbReference>
<dbReference type="Gene3D" id="3.30.420.10">
    <property type="entry name" value="Ribonuclease H-like superfamily/Ribonuclease H"/>
    <property type="match status" value="1"/>
</dbReference>
<keyword evidence="4" id="KW-0378">Hydrolase</keyword>
<dbReference type="PANTHER" id="PTHR42648:SF26">
    <property type="entry name" value="INTEGRASE CATALYTIC DOMAIN-CONTAINING PROTEIN"/>
    <property type="match status" value="1"/>
</dbReference>
<keyword evidence="2" id="KW-0479">Metal-binding</keyword>
<evidence type="ECO:0000256" key="1">
    <source>
        <dbReference type="ARBA" id="ARBA00022670"/>
    </source>
</evidence>
<dbReference type="GO" id="GO:0004190">
    <property type="term" value="F:aspartic-type endopeptidase activity"/>
    <property type="evidence" value="ECO:0007669"/>
    <property type="project" value="UniProtKB-KW"/>
</dbReference>
<keyword evidence="8" id="KW-1185">Reference proteome</keyword>
<dbReference type="Pfam" id="PF14223">
    <property type="entry name" value="Retrotran_gag_2"/>
    <property type="match status" value="1"/>
</dbReference>
<feature type="compositionally biased region" description="Polar residues" evidence="5">
    <location>
        <begin position="260"/>
        <end position="277"/>
    </location>
</feature>
<dbReference type="InterPro" id="IPR012337">
    <property type="entry name" value="RNaseH-like_sf"/>
</dbReference>
<evidence type="ECO:0000256" key="4">
    <source>
        <dbReference type="ARBA" id="ARBA00022801"/>
    </source>
</evidence>
<dbReference type="Pfam" id="PF00665">
    <property type="entry name" value="rve"/>
    <property type="match status" value="1"/>
</dbReference>
<reference evidence="7 8" key="2">
    <citation type="journal article" date="2017" name="Nature">
        <title>The Apostasia genome and the evolution of orchids.</title>
        <authorList>
            <person name="Zhang G.Q."/>
            <person name="Liu K.W."/>
            <person name="Li Z."/>
            <person name="Lohaus R."/>
            <person name="Hsiao Y.Y."/>
            <person name="Niu S.C."/>
            <person name="Wang J.Y."/>
            <person name="Lin Y.C."/>
            <person name="Xu Q."/>
            <person name="Chen L.J."/>
            <person name="Yoshida K."/>
            <person name="Fujiwara S."/>
            <person name="Wang Z.W."/>
            <person name="Zhang Y.Q."/>
            <person name="Mitsuda N."/>
            <person name="Wang M."/>
            <person name="Liu G.H."/>
            <person name="Pecoraro L."/>
            <person name="Huang H.X."/>
            <person name="Xiao X.J."/>
            <person name="Lin M."/>
            <person name="Wu X.Y."/>
            <person name="Wu W.L."/>
            <person name="Chen Y.Y."/>
            <person name="Chang S.B."/>
            <person name="Sakamoto S."/>
            <person name="Ohme-Takagi M."/>
            <person name="Yagi M."/>
            <person name="Zeng S.J."/>
            <person name="Shen C.Y."/>
            <person name="Yeh C.M."/>
            <person name="Luo Y.B."/>
            <person name="Tsai W.C."/>
            <person name="Van de Peer Y."/>
            <person name="Liu Z.J."/>
        </authorList>
    </citation>
    <scope>NUCLEOTIDE SEQUENCE [LARGE SCALE GENOMIC DNA]</scope>
    <source>
        <tissue evidence="7">The whole plant</tissue>
    </source>
</reference>
<dbReference type="InterPro" id="IPR057670">
    <property type="entry name" value="SH3_retrovirus"/>
</dbReference>
<name>A0A2I0WFA0_9ASPA</name>
<dbReference type="GO" id="GO:0003676">
    <property type="term" value="F:nucleic acid binding"/>
    <property type="evidence" value="ECO:0007669"/>
    <property type="project" value="InterPro"/>
</dbReference>
<protein>
    <submittedName>
        <fullName evidence="7">Retrovirus-related Pol polyprotein from transposon TNT 1-94</fullName>
    </submittedName>
</protein>
<dbReference type="AlphaFoldDB" id="A0A2I0WFA0"/>
<gene>
    <name evidence="7" type="ORF">MA16_Dca003554</name>
</gene>
<feature type="domain" description="Integrase catalytic" evidence="6">
    <location>
        <begin position="521"/>
        <end position="688"/>
    </location>
</feature>
<reference evidence="7 8" key="1">
    <citation type="journal article" date="2016" name="Sci. Rep.">
        <title>The Dendrobium catenatum Lindl. genome sequence provides insights into polysaccharide synthase, floral development and adaptive evolution.</title>
        <authorList>
            <person name="Zhang G.Q."/>
            <person name="Xu Q."/>
            <person name="Bian C."/>
            <person name="Tsai W.C."/>
            <person name="Yeh C.M."/>
            <person name="Liu K.W."/>
            <person name="Yoshida K."/>
            <person name="Zhang L.S."/>
            <person name="Chang S.B."/>
            <person name="Chen F."/>
            <person name="Shi Y."/>
            <person name="Su Y.Y."/>
            <person name="Zhang Y.Q."/>
            <person name="Chen L.J."/>
            <person name="Yin Y."/>
            <person name="Lin M."/>
            <person name="Huang H."/>
            <person name="Deng H."/>
            <person name="Wang Z.W."/>
            <person name="Zhu S.L."/>
            <person name="Zhao X."/>
            <person name="Deng C."/>
            <person name="Niu S.C."/>
            <person name="Huang J."/>
            <person name="Wang M."/>
            <person name="Liu G.H."/>
            <person name="Yang H.J."/>
            <person name="Xiao X.J."/>
            <person name="Hsiao Y.Y."/>
            <person name="Wu W.L."/>
            <person name="Chen Y.Y."/>
            <person name="Mitsuda N."/>
            <person name="Ohme-Takagi M."/>
            <person name="Luo Y.B."/>
            <person name="Van de Peer Y."/>
            <person name="Liu Z.J."/>
        </authorList>
    </citation>
    <scope>NUCLEOTIDE SEQUENCE [LARGE SCALE GENOMIC DNA]</scope>
    <source>
        <tissue evidence="7">The whole plant</tissue>
    </source>
</reference>
<dbReference type="PANTHER" id="PTHR42648">
    <property type="entry name" value="TRANSPOSASE, PUTATIVE-RELATED"/>
    <property type="match status" value="1"/>
</dbReference>
<dbReference type="Pfam" id="PF25597">
    <property type="entry name" value="SH3_retrovirus"/>
    <property type="match status" value="1"/>
</dbReference>
<dbReference type="Pfam" id="PF13976">
    <property type="entry name" value="gag_pre-integrs"/>
    <property type="match status" value="1"/>
</dbReference>
<evidence type="ECO:0000256" key="2">
    <source>
        <dbReference type="ARBA" id="ARBA00022723"/>
    </source>
</evidence>
<dbReference type="Pfam" id="PF07727">
    <property type="entry name" value="RVT_2"/>
    <property type="match status" value="1"/>
</dbReference>
<sequence>MARSATSENSERSLTENQEEVQISSSLKFVVTNIKNIAPIHLDSDNYAIWKPQILKIFSAHGFHRFLDSSSTPPSKSITQTNGSSSSNPLYSQWHLTDQILAAALCSTISASILPYVVNLQSTAEIWNVLEARFQSSNRSKVIQLKNTLHNISLKNLTMTQYLAEIKTLVDQIAAAGSSVDTEDIILYILNGLPISYQSFKTAIRTMLTPINLDQLYSMLLSEEINLASDASRNNTSSDPGIALYANKGKYRKNKNRNYTDTQNTNRSSSVPSNVGRQYSAGSSSSRPPPSTPVFCQICLKKGHSATSCWHRLNTQYVPTSRTALVATSDNNQRNWLLDSGATSHLTNSMDNLSLSNPYNGTDNITVGDGRTVNIAHTGAGILPTPNRKLLLSNIFHTPELKFNLLSISKLTADNGISITFNPHGFVLKDLKTRKTLLHGPCTNGLYQVPITPIKGNQKALSAASISSEIWHSRIGHPHDRTLSTIAKANPQLHISTSFSSKCISCNQAKGHKLSFNKSASRTQTLLSLIHSDVWGPAPVPSIQGFRYYVIFVDDFSRFTWLFPLKHKSEVSTVFINFKKKIENLLSLTIKNVRTDGGTEFVNNNLKQIFAECGINHQISCPYTPEQNGVTERKHRHIIETTRTLLHSASLPYSFWPDAVLTSVYLINRMPSPITFNLSPFELLYKIKPTYNHLRVFGCACFPLSPPHSHHKLQPKASMCIFLGYSDMHKGYRCLDPHTNKIFISRHTTFTETLFPFSSTNQISDSSKVQPSPFLLTPTSIASHMPITQQEVSISTHDMPDPIPPASPMQTTDMPEPALHDFSSHDGPITSHHPMITRQQTGSLKPRVRMNLCHISAPKDLLAAPTTFNEAVKHSAWRQAMAAEFLALQQQGTWSLVAPPKDASVLGSKWTYRLKLHSNGTVATHKARLVALGNHQQYGLDYTETFSPVAKLPTIRILLTIALHYNWTVQQLDVANAFLHGSLSEKVYMVQPKGFEDTTYPNHVCCLNKAIYGLKQAPRQWYNTFTSYLVSLGFSHSSADPSLLIFKHNDVQIYLLIYVDDILLTGNNNNSIQTIISQLSNRFVMKHLGQANEFLGIKISKFNDSYFLSQRHYVQKILQQASLTECKPLANPNCTKIPENLPSDPVLSDPTLYRKITGSLQYLTITRPDIAYSVNQLSQNMHNPLHVHNYLLKRLLRYLKGTIHYGLPISKSNLSLTAYSDADWAGDPISRRSTSGYCSYLGTTLITWTVKKQHTVARSSTESEYRALAGFVDYFMISE</sequence>
<dbReference type="Proteomes" id="UP000233837">
    <property type="component" value="Unassembled WGS sequence"/>
</dbReference>
<dbReference type="InterPro" id="IPR013103">
    <property type="entry name" value="RVT_2"/>
</dbReference>
<accession>A0A2I0WFA0</accession>
<evidence type="ECO:0000259" key="6">
    <source>
        <dbReference type="PROSITE" id="PS50994"/>
    </source>
</evidence>
<evidence type="ECO:0000256" key="3">
    <source>
        <dbReference type="ARBA" id="ARBA00022750"/>
    </source>
</evidence>
<dbReference type="InterPro" id="IPR054722">
    <property type="entry name" value="PolX-like_BBD"/>
</dbReference>
<dbReference type="GO" id="GO:0046872">
    <property type="term" value="F:metal ion binding"/>
    <property type="evidence" value="ECO:0007669"/>
    <property type="project" value="UniProtKB-KW"/>
</dbReference>
<dbReference type="SUPFAM" id="SSF53098">
    <property type="entry name" value="Ribonuclease H-like"/>
    <property type="match status" value="1"/>
</dbReference>
<evidence type="ECO:0000313" key="7">
    <source>
        <dbReference type="EMBL" id="PKU74351.1"/>
    </source>
</evidence>
<dbReference type="InterPro" id="IPR036397">
    <property type="entry name" value="RNaseH_sf"/>
</dbReference>
<dbReference type="InterPro" id="IPR025724">
    <property type="entry name" value="GAG-pre-integrase_dom"/>
</dbReference>
<dbReference type="Pfam" id="PF22936">
    <property type="entry name" value="Pol_BBD"/>
    <property type="match status" value="1"/>
</dbReference>